<sequence>MWDESLRKYIDDLKDPGPSGKSYLASYIGSLVRDFHRTLLFGGYTGAAKSQNGMLRLLYQCAPKSFMLNKVEEKDHMVTREY</sequence>
<keyword evidence="3" id="KW-0460">Magnesium</keyword>
<dbReference type="InterPro" id="IPR000146">
    <property type="entry name" value="FBPase_class-1"/>
</dbReference>
<dbReference type="Pfam" id="PF18913">
    <property type="entry name" value="FBPase_C"/>
    <property type="match status" value="1"/>
</dbReference>
<proteinExistence type="predicted"/>
<dbReference type="GO" id="GO:0005829">
    <property type="term" value="C:cytosol"/>
    <property type="evidence" value="ECO:0007669"/>
    <property type="project" value="TreeGrafter"/>
</dbReference>
<dbReference type="GO" id="GO:0006002">
    <property type="term" value="P:fructose 6-phosphate metabolic process"/>
    <property type="evidence" value="ECO:0007669"/>
    <property type="project" value="TreeGrafter"/>
</dbReference>
<dbReference type="AlphaFoldDB" id="A0A8X7V859"/>
<comment type="pathway">
    <text evidence="1">Carbohydrate biosynthesis; Calvin cycle.</text>
</comment>
<evidence type="ECO:0000256" key="1">
    <source>
        <dbReference type="ARBA" id="ARBA00005215"/>
    </source>
</evidence>
<dbReference type="GO" id="GO:0042132">
    <property type="term" value="F:fructose 1,6-bisphosphate 1-phosphatase activity"/>
    <property type="evidence" value="ECO:0007669"/>
    <property type="project" value="TreeGrafter"/>
</dbReference>
<evidence type="ECO:0000313" key="7">
    <source>
        <dbReference type="EMBL" id="KAG2305986.1"/>
    </source>
</evidence>
<dbReference type="OrthoDB" id="10256725at2759"/>
<reference evidence="6 8" key="1">
    <citation type="submission" date="2020-02" db="EMBL/GenBank/DDBJ databases">
        <authorList>
            <person name="Ma Q."/>
            <person name="Huang Y."/>
            <person name="Song X."/>
            <person name="Pei D."/>
        </authorList>
    </citation>
    <scope>NUCLEOTIDE SEQUENCE [LARGE SCALE GENOMIC DNA]</scope>
    <source>
        <strain evidence="6">Sxm20200214</strain>
        <tissue evidence="6">Leaf</tissue>
    </source>
</reference>
<dbReference type="GO" id="GO:0046872">
    <property type="term" value="F:metal ion binding"/>
    <property type="evidence" value="ECO:0007669"/>
    <property type="project" value="UniProtKB-KW"/>
</dbReference>
<dbReference type="Gene3D" id="3.40.190.80">
    <property type="match status" value="1"/>
</dbReference>
<dbReference type="EMBL" id="JAAMPC010000006">
    <property type="protein sequence ID" value="KAG2305984.1"/>
    <property type="molecule type" value="Genomic_DNA"/>
</dbReference>
<evidence type="ECO:0000259" key="5">
    <source>
        <dbReference type="Pfam" id="PF18913"/>
    </source>
</evidence>
<dbReference type="SUPFAM" id="SSF56655">
    <property type="entry name" value="Carbohydrate phosphatase"/>
    <property type="match status" value="1"/>
</dbReference>
<evidence type="ECO:0000313" key="6">
    <source>
        <dbReference type="EMBL" id="KAG2305984.1"/>
    </source>
</evidence>
<comment type="caution">
    <text evidence="6">The sequence shown here is derived from an EMBL/GenBank/DDBJ whole genome shotgun (WGS) entry which is preliminary data.</text>
</comment>
<organism evidence="6 8">
    <name type="scientific">Brassica carinata</name>
    <name type="common">Ethiopian mustard</name>
    <name type="synonym">Abyssinian cabbage</name>
    <dbReference type="NCBI Taxonomy" id="52824"/>
    <lineage>
        <taxon>Eukaryota</taxon>
        <taxon>Viridiplantae</taxon>
        <taxon>Streptophyta</taxon>
        <taxon>Embryophyta</taxon>
        <taxon>Tracheophyta</taxon>
        <taxon>Spermatophyta</taxon>
        <taxon>Magnoliopsida</taxon>
        <taxon>eudicotyledons</taxon>
        <taxon>Gunneridae</taxon>
        <taxon>Pentapetalae</taxon>
        <taxon>rosids</taxon>
        <taxon>malvids</taxon>
        <taxon>Brassicales</taxon>
        <taxon>Brassicaceae</taxon>
        <taxon>Brassiceae</taxon>
        <taxon>Brassica</taxon>
    </lineage>
</organism>
<dbReference type="InterPro" id="IPR044015">
    <property type="entry name" value="FBPase_C_dom"/>
</dbReference>
<evidence type="ECO:0000313" key="8">
    <source>
        <dbReference type="Proteomes" id="UP000886595"/>
    </source>
</evidence>
<dbReference type="GO" id="GO:0006094">
    <property type="term" value="P:gluconeogenesis"/>
    <property type="evidence" value="ECO:0007669"/>
    <property type="project" value="TreeGrafter"/>
</dbReference>
<keyword evidence="2" id="KW-0479">Metal-binding</keyword>
<name>A0A8X7V859_BRACI</name>
<feature type="domain" description="Fructose-1-6-bisphosphatase class 1 C-terminal" evidence="5">
    <location>
        <begin position="2"/>
        <end position="70"/>
    </location>
</feature>
<accession>A0A8X7V859</accession>
<dbReference type="EMBL" id="JAAMPC010000006">
    <property type="protein sequence ID" value="KAG2305986.1"/>
    <property type="molecule type" value="Genomic_DNA"/>
</dbReference>
<dbReference type="PANTHER" id="PTHR11556:SF1">
    <property type="entry name" value="FRUCTOSE-BISPHOSPHATASE"/>
    <property type="match status" value="1"/>
</dbReference>
<dbReference type="Proteomes" id="UP000886595">
    <property type="component" value="Unassembled WGS sequence"/>
</dbReference>
<evidence type="ECO:0000256" key="2">
    <source>
        <dbReference type="ARBA" id="ARBA00022723"/>
    </source>
</evidence>
<dbReference type="GO" id="GO:0006000">
    <property type="term" value="P:fructose metabolic process"/>
    <property type="evidence" value="ECO:0007669"/>
    <property type="project" value="TreeGrafter"/>
</dbReference>
<dbReference type="GO" id="GO:0005986">
    <property type="term" value="P:sucrose biosynthetic process"/>
    <property type="evidence" value="ECO:0007669"/>
    <property type="project" value="TreeGrafter"/>
</dbReference>
<evidence type="ECO:0000256" key="3">
    <source>
        <dbReference type="ARBA" id="ARBA00022842"/>
    </source>
</evidence>
<gene>
    <name evidence="6" type="ORF">Bca52824_025732</name>
    <name evidence="7" type="ORF">Bca52824_025734</name>
</gene>
<evidence type="ECO:0000256" key="4">
    <source>
        <dbReference type="ARBA" id="ARBA00032973"/>
    </source>
</evidence>
<keyword evidence="8" id="KW-1185">Reference proteome</keyword>
<dbReference type="PANTHER" id="PTHR11556">
    <property type="entry name" value="FRUCTOSE-1,6-BISPHOSPHATASE-RELATED"/>
    <property type="match status" value="1"/>
</dbReference>
<dbReference type="GO" id="GO:0030388">
    <property type="term" value="P:fructose 1,6-bisphosphate metabolic process"/>
    <property type="evidence" value="ECO:0007669"/>
    <property type="project" value="TreeGrafter"/>
</dbReference>
<protein>
    <recommendedName>
        <fullName evidence="4">D-fructose-1,6-bisphosphate 1-phosphohydrolase</fullName>
    </recommendedName>
</protein>